<organism evidence="2 3">
    <name type="scientific">candidate division WOR-3 bacterium</name>
    <dbReference type="NCBI Taxonomy" id="2052148"/>
    <lineage>
        <taxon>Bacteria</taxon>
        <taxon>Bacteria division WOR-3</taxon>
    </lineage>
</organism>
<evidence type="ECO:0000313" key="2">
    <source>
        <dbReference type="EMBL" id="HEC79229.1"/>
    </source>
</evidence>
<comment type="caution">
    <text evidence="2">The sequence shown here is derived from an EMBL/GenBank/DDBJ whole genome shotgun (WGS) entry which is preliminary data.</text>
</comment>
<dbReference type="GO" id="GO:0043565">
    <property type="term" value="F:sequence-specific DNA binding"/>
    <property type="evidence" value="ECO:0007669"/>
    <property type="project" value="InterPro"/>
</dbReference>
<dbReference type="Gene3D" id="3.30.70.1290">
    <property type="entry name" value="Transposase IS200-like"/>
    <property type="match status" value="1"/>
</dbReference>
<dbReference type="SUPFAM" id="SSF143422">
    <property type="entry name" value="Transposase IS200-like"/>
    <property type="match status" value="1"/>
</dbReference>
<dbReference type="InterPro" id="IPR010921">
    <property type="entry name" value="Trp_repressor/repl_initiator"/>
</dbReference>
<dbReference type="InterPro" id="IPR002686">
    <property type="entry name" value="Transposase_17"/>
</dbReference>
<dbReference type="PANTHER" id="PTHR34322">
    <property type="entry name" value="TRANSPOSASE, Y1_TNP DOMAIN-CONTAINING"/>
    <property type="match status" value="1"/>
</dbReference>
<dbReference type="SUPFAM" id="SSF48295">
    <property type="entry name" value="TrpR-like"/>
    <property type="match status" value="1"/>
</dbReference>
<proteinExistence type="predicted"/>
<dbReference type="GO" id="GO:0006313">
    <property type="term" value="P:DNA transposition"/>
    <property type="evidence" value="ECO:0007669"/>
    <property type="project" value="InterPro"/>
</dbReference>
<dbReference type="Gene3D" id="1.10.1750.10">
    <property type="match status" value="1"/>
</dbReference>
<protein>
    <recommendedName>
        <fullName evidence="1">Transposase IS200-like domain-containing protein</fullName>
    </recommendedName>
</protein>
<name>A0A9C9ENJ1_UNCW3</name>
<feature type="domain" description="Transposase IS200-like" evidence="1">
    <location>
        <begin position="18"/>
        <end position="132"/>
    </location>
</feature>
<gene>
    <name evidence="2" type="ORF">ENI34_08845</name>
</gene>
<dbReference type="GO" id="GO:0004803">
    <property type="term" value="F:transposase activity"/>
    <property type="evidence" value="ECO:0007669"/>
    <property type="project" value="InterPro"/>
</dbReference>
<dbReference type="AlphaFoldDB" id="A0A9C9ENJ1"/>
<dbReference type="EMBL" id="DRIG01000092">
    <property type="protein sequence ID" value="HEC79229.1"/>
    <property type="molecule type" value="Genomic_DNA"/>
</dbReference>
<evidence type="ECO:0000259" key="1">
    <source>
        <dbReference type="SMART" id="SM01321"/>
    </source>
</evidence>
<dbReference type="InterPro" id="IPR036515">
    <property type="entry name" value="Transposase_17_sf"/>
</dbReference>
<dbReference type="PANTHER" id="PTHR34322:SF2">
    <property type="entry name" value="TRANSPOSASE IS200-LIKE DOMAIN-CONTAINING PROTEIN"/>
    <property type="match status" value="1"/>
</dbReference>
<accession>A0A9C9ENJ1</accession>
<evidence type="ECO:0000313" key="3">
    <source>
        <dbReference type="Proteomes" id="UP000885826"/>
    </source>
</evidence>
<dbReference type="Proteomes" id="UP000885826">
    <property type="component" value="Unassembled WGS sequence"/>
</dbReference>
<dbReference type="SMART" id="SM01321">
    <property type="entry name" value="Y1_Tnp"/>
    <property type="match status" value="1"/>
</dbReference>
<sequence>MITFCYNAGVARPLRIEYPGAFYHVTCRGNGRANIFFNYEDRQKFLKILKESLEIYQVILNAYILMDNHFHLLVQTERANLSEFMRRFNVSYTGWFNHRHGRCGHLYQGRYKAFLIDADSYLLEVSRYLHLNSARVRRLHSLDYQTQWQYVKKYQWSSLPGYINSKQVVDFVKYDLILEMIGGRHRYRSFILEGLKYDIDNPFEDVQNQAILGDDDFIAQIKGKCVDGSLREQPSYRNLTVERIKPEAVIDCVTETLGIAREDLQKRYSNSDLRGIVCDLLYKYSGLTQLEIGRLLGGIDYTGVSKLRGRLRQRMLRDKEVRARYERAEAGLRDLSSFEI</sequence>
<reference evidence="2" key="1">
    <citation type="journal article" date="2020" name="mSystems">
        <title>Genome- and Community-Level Interaction Insights into Carbon Utilization and Element Cycling Functions of Hydrothermarchaeota in Hydrothermal Sediment.</title>
        <authorList>
            <person name="Zhou Z."/>
            <person name="Liu Y."/>
            <person name="Xu W."/>
            <person name="Pan J."/>
            <person name="Luo Z.H."/>
            <person name="Li M."/>
        </authorList>
    </citation>
    <scope>NUCLEOTIDE SEQUENCE</scope>
    <source>
        <strain evidence="2">HyVt-388</strain>
    </source>
</reference>
<dbReference type="Pfam" id="PF01797">
    <property type="entry name" value="Y1_Tnp"/>
    <property type="match status" value="1"/>
</dbReference>